<proteinExistence type="predicted"/>
<dbReference type="OrthoDB" id="1923043at2759"/>
<keyword evidence="3" id="KW-0378">Hydrolase</keyword>
<feature type="region of interest" description="Disordered" evidence="1">
    <location>
        <begin position="141"/>
        <end position="169"/>
    </location>
</feature>
<dbReference type="FunCoup" id="A0A2R6S2J4">
    <property type="interactions" value="1143"/>
</dbReference>
<keyword evidence="2" id="KW-0472">Membrane</keyword>
<dbReference type="PANTHER" id="PTHR35490:SF2">
    <property type="entry name" value="BACTERIOPHAGE N4 ADSORPTION B PROTEIN"/>
    <property type="match status" value="1"/>
</dbReference>
<protein>
    <submittedName>
        <fullName evidence="3">Pre-mRNA-splicing ATP-dependent RNA helicase</fullName>
    </submittedName>
</protein>
<organism evidence="3 4">
    <name type="scientific">Actinidia chinensis var. chinensis</name>
    <name type="common">Chinese soft-hair kiwi</name>
    <dbReference type="NCBI Taxonomy" id="1590841"/>
    <lineage>
        <taxon>Eukaryota</taxon>
        <taxon>Viridiplantae</taxon>
        <taxon>Streptophyta</taxon>
        <taxon>Embryophyta</taxon>
        <taxon>Tracheophyta</taxon>
        <taxon>Spermatophyta</taxon>
        <taxon>Magnoliopsida</taxon>
        <taxon>eudicotyledons</taxon>
        <taxon>Gunneridae</taxon>
        <taxon>Pentapetalae</taxon>
        <taxon>asterids</taxon>
        <taxon>Ericales</taxon>
        <taxon>Actinidiaceae</taxon>
        <taxon>Actinidia</taxon>
    </lineage>
</organism>
<evidence type="ECO:0000256" key="1">
    <source>
        <dbReference type="SAM" id="MobiDB-lite"/>
    </source>
</evidence>
<evidence type="ECO:0000313" key="3">
    <source>
        <dbReference type="EMBL" id="PSS36492.1"/>
    </source>
</evidence>
<keyword evidence="4" id="KW-1185">Reference proteome</keyword>
<feature type="compositionally biased region" description="Polar residues" evidence="1">
    <location>
        <begin position="33"/>
        <end position="52"/>
    </location>
</feature>
<feature type="region of interest" description="Disordered" evidence="1">
    <location>
        <begin position="82"/>
        <end position="101"/>
    </location>
</feature>
<dbReference type="OMA" id="GHERWWK"/>
<keyword evidence="2" id="KW-1133">Transmembrane helix</keyword>
<reference evidence="3 4" key="1">
    <citation type="submission" date="2017-07" db="EMBL/GenBank/DDBJ databases">
        <title>An improved, manually edited Actinidia chinensis var. chinensis (kiwifruit) genome highlights the challenges associated with draft genomes and gene prediction in plants.</title>
        <authorList>
            <person name="Pilkington S."/>
            <person name="Crowhurst R."/>
            <person name="Hilario E."/>
            <person name="Nardozza S."/>
            <person name="Fraser L."/>
            <person name="Peng Y."/>
            <person name="Gunaseelan K."/>
            <person name="Simpson R."/>
            <person name="Tahir J."/>
            <person name="Deroles S."/>
            <person name="Templeton K."/>
            <person name="Luo Z."/>
            <person name="Davy M."/>
            <person name="Cheng C."/>
            <person name="Mcneilage M."/>
            <person name="Scaglione D."/>
            <person name="Liu Y."/>
            <person name="Zhang Q."/>
            <person name="Datson P."/>
            <person name="De Silva N."/>
            <person name="Gardiner S."/>
            <person name="Bassett H."/>
            <person name="Chagne D."/>
            <person name="Mccallum J."/>
            <person name="Dzierzon H."/>
            <person name="Deng C."/>
            <person name="Wang Y.-Y."/>
            <person name="Barron N."/>
            <person name="Manako K."/>
            <person name="Bowen J."/>
            <person name="Foster T."/>
            <person name="Erridge Z."/>
            <person name="Tiffin H."/>
            <person name="Waite C."/>
            <person name="Davies K."/>
            <person name="Grierson E."/>
            <person name="Laing W."/>
            <person name="Kirk R."/>
            <person name="Chen X."/>
            <person name="Wood M."/>
            <person name="Montefiori M."/>
            <person name="Brummell D."/>
            <person name="Schwinn K."/>
            <person name="Catanach A."/>
            <person name="Fullerton C."/>
            <person name="Li D."/>
            <person name="Meiyalaghan S."/>
            <person name="Nieuwenhuizen N."/>
            <person name="Read N."/>
            <person name="Prakash R."/>
            <person name="Hunter D."/>
            <person name="Zhang H."/>
            <person name="Mckenzie M."/>
            <person name="Knabel M."/>
            <person name="Harris A."/>
            <person name="Allan A."/>
            <person name="Chen A."/>
            <person name="Janssen B."/>
            <person name="Plunkett B."/>
            <person name="Dwamena C."/>
            <person name="Voogd C."/>
            <person name="Leif D."/>
            <person name="Lafferty D."/>
            <person name="Souleyre E."/>
            <person name="Varkonyi-Gasic E."/>
            <person name="Gambi F."/>
            <person name="Hanley J."/>
            <person name="Yao J.-L."/>
            <person name="Cheung J."/>
            <person name="David K."/>
            <person name="Warren B."/>
            <person name="Marsh K."/>
            <person name="Snowden K."/>
            <person name="Lin-Wang K."/>
            <person name="Brian L."/>
            <person name="Martinez-Sanchez M."/>
            <person name="Wang M."/>
            <person name="Ileperuma N."/>
            <person name="Macnee N."/>
            <person name="Campin R."/>
            <person name="Mcatee P."/>
            <person name="Drummond R."/>
            <person name="Espley R."/>
            <person name="Ireland H."/>
            <person name="Wu R."/>
            <person name="Atkinson R."/>
            <person name="Karunairetnam S."/>
            <person name="Bulley S."/>
            <person name="Chunkath S."/>
            <person name="Hanley Z."/>
            <person name="Storey R."/>
            <person name="Thrimawithana A."/>
            <person name="Thomson S."/>
            <person name="David C."/>
            <person name="Testolin R."/>
        </authorList>
    </citation>
    <scope>NUCLEOTIDE SEQUENCE [LARGE SCALE GENOMIC DNA]</scope>
    <source>
        <strain evidence="4">cv. Red5</strain>
        <tissue evidence="3">Young leaf</tissue>
    </source>
</reference>
<accession>A0A2R6S2J4</accession>
<keyword evidence="2" id="KW-0812">Transmembrane</keyword>
<feature type="transmembrane region" description="Helical" evidence="2">
    <location>
        <begin position="425"/>
        <end position="446"/>
    </location>
</feature>
<evidence type="ECO:0000256" key="2">
    <source>
        <dbReference type="SAM" id="Phobius"/>
    </source>
</evidence>
<reference evidence="4" key="2">
    <citation type="journal article" date="2018" name="BMC Genomics">
        <title>A manually annotated Actinidia chinensis var. chinensis (kiwifruit) genome highlights the challenges associated with draft genomes and gene prediction in plants.</title>
        <authorList>
            <person name="Pilkington S.M."/>
            <person name="Crowhurst R."/>
            <person name="Hilario E."/>
            <person name="Nardozza S."/>
            <person name="Fraser L."/>
            <person name="Peng Y."/>
            <person name="Gunaseelan K."/>
            <person name="Simpson R."/>
            <person name="Tahir J."/>
            <person name="Deroles S.C."/>
            <person name="Templeton K."/>
            <person name="Luo Z."/>
            <person name="Davy M."/>
            <person name="Cheng C."/>
            <person name="McNeilage M."/>
            <person name="Scaglione D."/>
            <person name="Liu Y."/>
            <person name="Zhang Q."/>
            <person name="Datson P."/>
            <person name="De Silva N."/>
            <person name="Gardiner S.E."/>
            <person name="Bassett H."/>
            <person name="Chagne D."/>
            <person name="McCallum J."/>
            <person name="Dzierzon H."/>
            <person name="Deng C."/>
            <person name="Wang Y.Y."/>
            <person name="Barron L."/>
            <person name="Manako K."/>
            <person name="Bowen J."/>
            <person name="Foster T.M."/>
            <person name="Erridge Z.A."/>
            <person name="Tiffin H."/>
            <person name="Waite C.N."/>
            <person name="Davies K.M."/>
            <person name="Grierson E.P."/>
            <person name="Laing W.A."/>
            <person name="Kirk R."/>
            <person name="Chen X."/>
            <person name="Wood M."/>
            <person name="Montefiori M."/>
            <person name="Brummell D.A."/>
            <person name="Schwinn K.E."/>
            <person name="Catanach A."/>
            <person name="Fullerton C."/>
            <person name="Li D."/>
            <person name="Meiyalaghan S."/>
            <person name="Nieuwenhuizen N."/>
            <person name="Read N."/>
            <person name="Prakash R."/>
            <person name="Hunter D."/>
            <person name="Zhang H."/>
            <person name="McKenzie M."/>
            <person name="Knabel M."/>
            <person name="Harris A."/>
            <person name="Allan A.C."/>
            <person name="Gleave A."/>
            <person name="Chen A."/>
            <person name="Janssen B.J."/>
            <person name="Plunkett B."/>
            <person name="Ampomah-Dwamena C."/>
            <person name="Voogd C."/>
            <person name="Leif D."/>
            <person name="Lafferty D."/>
            <person name="Souleyre E.J.F."/>
            <person name="Varkonyi-Gasic E."/>
            <person name="Gambi F."/>
            <person name="Hanley J."/>
            <person name="Yao J.L."/>
            <person name="Cheung J."/>
            <person name="David K.M."/>
            <person name="Warren B."/>
            <person name="Marsh K."/>
            <person name="Snowden K.C."/>
            <person name="Lin-Wang K."/>
            <person name="Brian L."/>
            <person name="Martinez-Sanchez M."/>
            <person name="Wang M."/>
            <person name="Ileperuma N."/>
            <person name="Macnee N."/>
            <person name="Campin R."/>
            <person name="McAtee P."/>
            <person name="Drummond R.S.M."/>
            <person name="Espley R.V."/>
            <person name="Ireland H.S."/>
            <person name="Wu R."/>
            <person name="Atkinson R.G."/>
            <person name="Karunairetnam S."/>
            <person name="Bulley S."/>
            <person name="Chunkath S."/>
            <person name="Hanley Z."/>
            <person name="Storey R."/>
            <person name="Thrimawithana A.H."/>
            <person name="Thomson S."/>
            <person name="David C."/>
            <person name="Testolin R."/>
            <person name="Huang H."/>
            <person name="Hellens R.P."/>
            <person name="Schaffer R.J."/>
        </authorList>
    </citation>
    <scope>NUCLEOTIDE SEQUENCE [LARGE SCALE GENOMIC DNA]</scope>
    <source>
        <strain evidence="4">cv. Red5</strain>
    </source>
</reference>
<dbReference type="EMBL" id="NKQK01000001">
    <property type="protein sequence ID" value="PSS36492.1"/>
    <property type="molecule type" value="Genomic_DNA"/>
</dbReference>
<sequence>MPTFTAIALDRLIESGASKSMTIRKNVHDSKSGRINNTTNSKLERGMNNSSKPPLERRNSTSTTTTVNNKHHWPQITPALYATPESTPLPDSPSSFPPSPYVINHKRRGPRLLKSYSEDDVTAHKRAIEEEKVDDNAKFTENEATDSAKDATSTVSIPSPGEEEHVNGTCNGEHGVNHLANGLASQNGSAVQNRLMKSVASSCEEGGELEDFLDPQDSISAKSNTEGESNSGVERSLYLNQPVAEFYDACDELSFESGPQPSPRDVEAELREIRLTLLMEIEKRKQAEGTLDDMRTKWLAIRQQLSLVGLTLPADPIASDEDEEGADPAEELCRQVYLARFVSNSIGRGTAKAEVEMEMEAQVESKNFEIARLWDRLHYYEAVNREMSQRNQEAVGEHTDSNLIFTYFLPGAETSRRLRQRRKRWVWGSIAAAITLATGALAWSYFSTGGQSSSTGKTVAPEHGSTAE</sequence>
<keyword evidence="3" id="KW-0547">Nucleotide-binding</keyword>
<dbReference type="InParanoid" id="A0A2R6S2J4"/>
<feature type="region of interest" description="Disordered" evidence="1">
    <location>
        <begin position="206"/>
        <end position="233"/>
    </location>
</feature>
<feature type="compositionally biased region" description="Polar residues" evidence="1">
    <location>
        <begin position="217"/>
        <end position="233"/>
    </location>
</feature>
<dbReference type="AlphaFoldDB" id="A0A2R6S2J4"/>
<dbReference type="PANTHER" id="PTHR35490">
    <property type="entry name" value="BACTERIOPHAGE N4 ADSORPTION B PROTEIN"/>
    <property type="match status" value="1"/>
</dbReference>
<dbReference type="STRING" id="1590841.A0A2R6S2J4"/>
<keyword evidence="3" id="KW-0347">Helicase</keyword>
<gene>
    <name evidence="3" type="ORF">CEY00_Acc01007</name>
</gene>
<feature type="region of interest" description="Disordered" evidence="1">
    <location>
        <begin position="25"/>
        <end position="73"/>
    </location>
</feature>
<keyword evidence="3" id="KW-0067">ATP-binding</keyword>
<feature type="region of interest" description="Disordered" evidence="1">
    <location>
        <begin position="449"/>
        <end position="468"/>
    </location>
</feature>
<comment type="caution">
    <text evidence="3">The sequence shown here is derived from an EMBL/GenBank/DDBJ whole genome shotgun (WGS) entry which is preliminary data.</text>
</comment>
<evidence type="ECO:0000313" key="4">
    <source>
        <dbReference type="Proteomes" id="UP000241394"/>
    </source>
</evidence>
<dbReference type="Proteomes" id="UP000241394">
    <property type="component" value="Chromosome LG1"/>
</dbReference>
<dbReference type="GO" id="GO:0004386">
    <property type="term" value="F:helicase activity"/>
    <property type="evidence" value="ECO:0007669"/>
    <property type="project" value="UniProtKB-KW"/>
</dbReference>
<name>A0A2R6S2J4_ACTCC</name>
<dbReference type="Gramene" id="PSS36492">
    <property type="protein sequence ID" value="PSS36492"/>
    <property type="gene ID" value="CEY00_Acc01007"/>
</dbReference>
<feature type="compositionally biased region" description="Low complexity" evidence="1">
    <location>
        <begin position="449"/>
        <end position="458"/>
    </location>
</feature>